<evidence type="ECO:0000256" key="1">
    <source>
        <dbReference type="ARBA" id="ARBA00001947"/>
    </source>
</evidence>
<evidence type="ECO:0000313" key="7">
    <source>
        <dbReference type="Proteomes" id="UP000011554"/>
    </source>
</evidence>
<dbReference type="GO" id="GO:0016811">
    <property type="term" value="F:hydrolase activity, acting on carbon-nitrogen (but not peptide) bonds, in linear amides"/>
    <property type="evidence" value="ECO:0007669"/>
    <property type="project" value="InterPro"/>
</dbReference>
<dbReference type="Pfam" id="PF24827">
    <property type="entry name" value="AstE_AspA_cat"/>
    <property type="match status" value="1"/>
</dbReference>
<keyword evidence="2" id="KW-0479">Metal-binding</keyword>
<feature type="domain" description="Succinylglutamate desuccinylase/Aspartoacylase catalytic" evidence="5">
    <location>
        <begin position="78"/>
        <end position="261"/>
    </location>
</feature>
<proteinExistence type="predicted"/>
<dbReference type="PANTHER" id="PTHR37326">
    <property type="entry name" value="BLL3975 PROTEIN"/>
    <property type="match status" value="1"/>
</dbReference>
<dbReference type="InterPro" id="IPR053138">
    <property type="entry name" value="N-alpha-Ac-DABA_deacetylase"/>
</dbReference>
<protein>
    <submittedName>
        <fullName evidence="6">Succinylglutamate desuccinylase/aspartoacylase</fullName>
    </submittedName>
</protein>
<dbReference type="GO" id="GO:0046872">
    <property type="term" value="F:metal ion binding"/>
    <property type="evidence" value="ECO:0007669"/>
    <property type="project" value="UniProtKB-KW"/>
</dbReference>
<dbReference type="eggNOG" id="arCOG02890">
    <property type="taxonomic scope" value="Archaea"/>
</dbReference>
<dbReference type="AlphaFoldDB" id="M0B310"/>
<sequence>MPERFRTITSRSIRELDGNSMSKDSIKTNRSVVGNMTTTLGTASAGPGEIDTGRLEVGETRDGSPFGLPVAVINGEQPGQTLYMQAVSDGDELNGVGVLQRAVPQLDPTTLSGTILIVGIVNYHAFQVAEHRNPIDDTKMNRAYPGTETGTSSERIAAATFDIATQADLILDLHQGSTSRMLDEVRVRCGKRHRLHDDCLELAKAFGCGYVLDQKGPDGQLARAAPDEGIPTIDPELGGCVGWDETSIQKGVEGVFNVLAYYDFIDGTTELERQTRANGFEQYGSPNGGLVSFEKDLGEQVASGDVLFEITTPFGEPKATVTADSDGILWRTRRLPQVATGEYVCSVGTDIDSY</sequence>
<dbReference type="GO" id="GO:0016788">
    <property type="term" value="F:hydrolase activity, acting on ester bonds"/>
    <property type="evidence" value="ECO:0007669"/>
    <property type="project" value="InterPro"/>
</dbReference>
<evidence type="ECO:0000259" key="5">
    <source>
        <dbReference type="Pfam" id="PF24827"/>
    </source>
</evidence>
<dbReference type="InterPro" id="IPR055438">
    <property type="entry name" value="AstE_AspA_cat"/>
</dbReference>
<name>M0B310_NATA1</name>
<dbReference type="InterPro" id="IPR043795">
    <property type="entry name" value="N-alpha-Ac-DABA-like"/>
</dbReference>
<dbReference type="EMBL" id="AOIO01000013">
    <property type="protein sequence ID" value="ELZ04029.1"/>
    <property type="molecule type" value="Genomic_DNA"/>
</dbReference>
<keyword evidence="3" id="KW-0378">Hydrolase</keyword>
<dbReference type="STRING" id="29540.C481_04646"/>
<dbReference type="SUPFAM" id="SSF53187">
    <property type="entry name" value="Zn-dependent exopeptidases"/>
    <property type="match status" value="1"/>
</dbReference>
<reference evidence="6 7" key="1">
    <citation type="journal article" date="2014" name="PLoS Genet.">
        <title>Phylogenetically driven sequencing of extremely halophilic archaea reveals strategies for static and dynamic osmo-response.</title>
        <authorList>
            <person name="Becker E.A."/>
            <person name="Seitzer P.M."/>
            <person name="Tritt A."/>
            <person name="Larsen D."/>
            <person name="Krusor M."/>
            <person name="Yao A.I."/>
            <person name="Wu D."/>
            <person name="Madern D."/>
            <person name="Eisen J.A."/>
            <person name="Darling A.E."/>
            <person name="Facciotti M.T."/>
        </authorList>
    </citation>
    <scope>NUCLEOTIDE SEQUENCE [LARGE SCALE GENOMIC DNA]</scope>
    <source>
        <strain evidence="6 7">DSM 12278</strain>
    </source>
</reference>
<evidence type="ECO:0000256" key="3">
    <source>
        <dbReference type="ARBA" id="ARBA00022801"/>
    </source>
</evidence>
<keyword evidence="4" id="KW-0862">Zinc</keyword>
<accession>M0B310</accession>
<gene>
    <name evidence="6" type="ORF">C481_04646</name>
</gene>
<comment type="cofactor">
    <cofactor evidence="1">
        <name>Zn(2+)</name>
        <dbReference type="ChEBI" id="CHEBI:29105"/>
    </cofactor>
</comment>
<organism evidence="6 7">
    <name type="scientific">Natrialba asiatica (strain ATCC 700177 / DSM 12278 / JCM 9576 / FERM P-10747 / NBRC 102637 / 172P1)</name>
    <dbReference type="NCBI Taxonomy" id="29540"/>
    <lineage>
        <taxon>Archaea</taxon>
        <taxon>Methanobacteriati</taxon>
        <taxon>Methanobacteriota</taxon>
        <taxon>Stenosarchaea group</taxon>
        <taxon>Halobacteria</taxon>
        <taxon>Halobacteriales</taxon>
        <taxon>Natrialbaceae</taxon>
        <taxon>Natrialba</taxon>
    </lineage>
</organism>
<dbReference type="Proteomes" id="UP000011554">
    <property type="component" value="Unassembled WGS sequence"/>
</dbReference>
<keyword evidence="7" id="KW-1185">Reference proteome</keyword>
<evidence type="ECO:0000256" key="2">
    <source>
        <dbReference type="ARBA" id="ARBA00022723"/>
    </source>
</evidence>
<dbReference type="PIRSF" id="PIRSF039012">
    <property type="entry name" value="ASP"/>
    <property type="match status" value="1"/>
</dbReference>
<dbReference type="Gene3D" id="3.40.630.10">
    <property type="entry name" value="Zn peptidases"/>
    <property type="match status" value="1"/>
</dbReference>
<dbReference type="PANTHER" id="PTHR37326:SF1">
    <property type="entry name" value="BLL3975 PROTEIN"/>
    <property type="match status" value="1"/>
</dbReference>
<dbReference type="PATRIC" id="fig|29540.5.peg.939"/>
<evidence type="ECO:0000256" key="4">
    <source>
        <dbReference type="ARBA" id="ARBA00022833"/>
    </source>
</evidence>
<comment type="caution">
    <text evidence="6">The sequence shown here is derived from an EMBL/GenBank/DDBJ whole genome shotgun (WGS) entry which is preliminary data.</text>
</comment>
<evidence type="ECO:0000313" key="6">
    <source>
        <dbReference type="EMBL" id="ELZ04029.1"/>
    </source>
</evidence>